<comment type="caution">
    <text evidence="1">The sequence shown here is derived from an EMBL/GenBank/DDBJ whole genome shotgun (WGS) entry which is preliminary data.</text>
</comment>
<dbReference type="RefSeq" id="WP_358365110.1">
    <property type="nucleotide sequence ID" value="NZ_JBEZFP010000261.1"/>
</dbReference>
<gene>
    <name evidence="1" type="ORF">AB0C36_42735</name>
</gene>
<protein>
    <submittedName>
        <fullName evidence="1">Sporulation protein</fullName>
    </submittedName>
</protein>
<dbReference type="Proteomes" id="UP001551482">
    <property type="component" value="Unassembled WGS sequence"/>
</dbReference>
<reference evidence="1 2" key="1">
    <citation type="submission" date="2024-06" db="EMBL/GenBank/DDBJ databases">
        <title>The Natural Products Discovery Center: Release of the First 8490 Sequenced Strains for Exploring Actinobacteria Biosynthetic Diversity.</title>
        <authorList>
            <person name="Kalkreuter E."/>
            <person name="Kautsar S.A."/>
            <person name="Yang D."/>
            <person name="Bader C.D."/>
            <person name="Teijaro C.N."/>
            <person name="Fluegel L."/>
            <person name="Davis C.M."/>
            <person name="Simpson J.R."/>
            <person name="Lauterbach L."/>
            <person name="Steele A.D."/>
            <person name="Gui C."/>
            <person name="Meng S."/>
            <person name="Li G."/>
            <person name="Viehrig K."/>
            <person name="Ye F."/>
            <person name="Su P."/>
            <person name="Kiefer A.F."/>
            <person name="Nichols A."/>
            <person name="Cepeda A.J."/>
            <person name="Yan W."/>
            <person name="Fan B."/>
            <person name="Jiang Y."/>
            <person name="Adhikari A."/>
            <person name="Zheng C.-J."/>
            <person name="Schuster L."/>
            <person name="Cowan T.M."/>
            <person name="Smanski M.J."/>
            <person name="Chevrette M.G."/>
            <person name="De Carvalho L.P.S."/>
            <person name="Shen B."/>
        </authorList>
    </citation>
    <scope>NUCLEOTIDE SEQUENCE [LARGE SCALE GENOMIC DNA]</scope>
    <source>
        <strain evidence="1 2">NPDC048946</strain>
    </source>
</reference>
<evidence type="ECO:0000313" key="1">
    <source>
        <dbReference type="EMBL" id="MEU8140188.1"/>
    </source>
</evidence>
<dbReference type="PANTHER" id="PTHR40053:SF1">
    <property type="entry name" value="SPORULATION-CONTROL PROTEIN SPO0M"/>
    <property type="match status" value="1"/>
</dbReference>
<proteinExistence type="predicted"/>
<keyword evidence="2" id="KW-1185">Reference proteome</keyword>
<accession>A0ABV3DWT0</accession>
<dbReference type="InterPro" id="IPR009776">
    <property type="entry name" value="Spore_0_M"/>
</dbReference>
<name>A0ABV3DWT0_9ACTN</name>
<sequence>MVFKKFMASMGAGGASVETELYRPDVTPGGVAEGVIRIQGGKVDQTIEGLYVELRAVVEVETEDGEYKVNQDFARLQVGGGFQLREGATHDVQFQLPIPWETPVTVFRGVQLRGTSIGVRTELEIDRAIDKGDLDPVNVHPIPAQSAILDAFGNLGFHFKGADLEKGHIRNTRQRLPFYQEIEFTPSGQYSRINEVELTFISDEHATEVILEVDKKGGLISEGSDAYRHFTIDHGAVEGTDWAAYLHGWLNEVGQRRGWF</sequence>
<dbReference type="PANTHER" id="PTHR40053">
    <property type="entry name" value="SPORULATION-CONTROL PROTEIN SPO0M"/>
    <property type="match status" value="1"/>
</dbReference>
<organism evidence="1 2">
    <name type="scientific">Streptodolium elevatio</name>
    <dbReference type="NCBI Taxonomy" id="3157996"/>
    <lineage>
        <taxon>Bacteria</taxon>
        <taxon>Bacillati</taxon>
        <taxon>Actinomycetota</taxon>
        <taxon>Actinomycetes</taxon>
        <taxon>Kitasatosporales</taxon>
        <taxon>Streptomycetaceae</taxon>
        <taxon>Streptodolium</taxon>
    </lineage>
</organism>
<dbReference type="Pfam" id="PF07070">
    <property type="entry name" value="Spo0M"/>
    <property type="match status" value="1"/>
</dbReference>
<evidence type="ECO:0000313" key="2">
    <source>
        <dbReference type="Proteomes" id="UP001551482"/>
    </source>
</evidence>
<dbReference type="EMBL" id="JBEZFP010000261">
    <property type="protein sequence ID" value="MEU8140188.1"/>
    <property type="molecule type" value="Genomic_DNA"/>
</dbReference>